<reference evidence="1 2" key="1">
    <citation type="submission" date="2020-08" db="EMBL/GenBank/DDBJ databases">
        <title>Genomic Encyclopedia of Type Strains, Phase III (KMG-III): the genomes of soil and plant-associated and newly described type strains.</title>
        <authorList>
            <person name="Whitman W."/>
        </authorList>
    </citation>
    <scope>NUCLEOTIDE SEQUENCE [LARGE SCALE GENOMIC DNA]</scope>
    <source>
        <strain evidence="1 2">CECT 3266</strain>
    </source>
</reference>
<dbReference type="Proteomes" id="UP000556084">
    <property type="component" value="Unassembled WGS sequence"/>
</dbReference>
<dbReference type="EMBL" id="JACHJH010000003">
    <property type="protein sequence ID" value="MBB4893510.1"/>
    <property type="molecule type" value="Genomic_DNA"/>
</dbReference>
<protein>
    <submittedName>
        <fullName evidence="1">Uncharacterized protein</fullName>
    </submittedName>
</protein>
<dbReference type="RefSeq" id="WP_184349349.1">
    <property type="nucleotide sequence ID" value="NZ_JACHJH010000003.1"/>
</dbReference>
<accession>A0A7W7PM73</accession>
<comment type="caution">
    <text evidence="1">The sequence shown here is derived from an EMBL/GenBank/DDBJ whole genome shotgun (WGS) entry which is preliminary data.</text>
</comment>
<evidence type="ECO:0000313" key="1">
    <source>
        <dbReference type="EMBL" id="MBB4893510.1"/>
    </source>
</evidence>
<organism evidence="1 2">
    <name type="scientific">Streptomyces olivoverticillatus</name>
    <dbReference type="NCBI Taxonomy" id="66427"/>
    <lineage>
        <taxon>Bacteria</taxon>
        <taxon>Bacillati</taxon>
        <taxon>Actinomycetota</taxon>
        <taxon>Actinomycetes</taxon>
        <taxon>Kitasatosporales</taxon>
        <taxon>Streptomycetaceae</taxon>
        <taxon>Streptomyces</taxon>
    </lineage>
</organism>
<name>A0A7W7PM73_9ACTN</name>
<dbReference type="AlphaFoldDB" id="A0A7W7PM73"/>
<proteinExistence type="predicted"/>
<keyword evidence="2" id="KW-1185">Reference proteome</keyword>
<evidence type="ECO:0000313" key="2">
    <source>
        <dbReference type="Proteomes" id="UP000556084"/>
    </source>
</evidence>
<sequence>MTIHITDEMPNTWVRAVVDGIEARGWVVDDAHESAIVITLTPDAAEVLSADRHDRYLVIGWSGDGDAQGVVEWGLSSDGVQVPVLHPLGGTDPAVVAERAHRALTGGRPEPRNLRHAIPYAAATGPCTCQKAYPCGGIVPDADCPEHGNRRAPAMGWHWEANCPPWTGRPRHRPAGAGRRGGVVTTPPRWPTAVVCGSTRHMDLLHAAARAATRLGYAVHMPHLTEVNDRLALELAAMWRALIADAMVVVIVPKPDGSVGDATAGELAYAEELGKPILRWDARREDVVW</sequence>
<gene>
    <name evidence="1" type="ORF">FHS39_002541</name>
</gene>